<dbReference type="Proteomes" id="UP000723463">
    <property type="component" value="Unassembled WGS sequence"/>
</dbReference>
<feature type="compositionally biased region" description="Pro residues" evidence="5">
    <location>
        <begin position="329"/>
        <end position="338"/>
    </location>
</feature>
<dbReference type="AlphaFoldDB" id="A0A9P6K418"/>
<comment type="caution">
    <text evidence="7">The sequence shown here is derived from an EMBL/GenBank/DDBJ whole genome shotgun (WGS) entry which is preliminary data.</text>
</comment>
<keyword evidence="2 6" id="KW-0812">Transmembrane</keyword>
<evidence type="ECO:0000256" key="1">
    <source>
        <dbReference type="ARBA" id="ARBA00004167"/>
    </source>
</evidence>
<feature type="compositionally biased region" description="Polar residues" evidence="5">
    <location>
        <begin position="546"/>
        <end position="557"/>
    </location>
</feature>
<feature type="compositionally biased region" description="Low complexity" evidence="5">
    <location>
        <begin position="290"/>
        <end position="305"/>
    </location>
</feature>
<organism evidence="7 8">
    <name type="scientific">Mortierella hygrophila</name>
    <dbReference type="NCBI Taxonomy" id="979708"/>
    <lineage>
        <taxon>Eukaryota</taxon>
        <taxon>Fungi</taxon>
        <taxon>Fungi incertae sedis</taxon>
        <taxon>Mucoromycota</taxon>
        <taxon>Mortierellomycotina</taxon>
        <taxon>Mortierellomycetes</taxon>
        <taxon>Mortierellales</taxon>
        <taxon>Mortierellaceae</taxon>
        <taxon>Mortierella</taxon>
    </lineage>
</organism>
<evidence type="ECO:0000313" key="8">
    <source>
        <dbReference type="Proteomes" id="UP000723463"/>
    </source>
</evidence>
<dbReference type="InterPro" id="IPR051694">
    <property type="entry name" value="Immunoregulatory_rcpt-like"/>
</dbReference>
<gene>
    <name evidence="7" type="ORF">EC957_011181</name>
</gene>
<feature type="region of interest" description="Disordered" evidence="5">
    <location>
        <begin position="258"/>
        <end position="305"/>
    </location>
</feature>
<evidence type="ECO:0000256" key="2">
    <source>
        <dbReference type="ARBA" id="ARBA00022692"/>
    </source>
</evidence>
<feature type="transmembrane region" description="Helical" evidence="6">
    <location>
        <begin position="221"/>
        <end position="244"/>
    </location>
</feature>
<dbReference type="GO" id="GO:0016020">
    <property type="term" value="C:membrane"/>
    <property type="evidence" value="ECO:0007669"/>
    <property type="project" value="UniProtKB-SubCell"/>
</dbReference>
<evidence type="ECO:0000256" key="6">
    <source>
        <dbReference type="SAM" id="Phobius"/>
    </source>
</evidence>
<keyword evidence="3 6" id="KW-1133">Transmembrane helix</keyword>
<keyword evidence="8" id="KW-1185">Reference proteome</keyword>
<dbReference type="EMBL" id="JAAAXW010000076">
    <property type="protein sequence ID" value="KAF9545202.1"/>
    <property type="molecule type" value="Genomic_DNA"/>
</dbReference>
<protein>
    <submittedName>
        <fullName evidence="7">Uncharacterized protein</fullName>
    </submittedName>
</protein>
<sequence length="557" mass="58471">MTSSCSVAARRTRSTVRFQHILNHQQQQQPPGRTIARPTTIATARTTTVLLLVSCLAFLSTASAAITCALPAGGTYKAGDGVVLDWGSDGISPVVKDIVAVNGTLYCNSGNVKVVEFPIPSLTGAYNYTLPSVGNATTVGGTIGECAQNAFHMEYSGTANGFLGISKIPWGPVQCGTITILPAPNGTVTTTTTTTTMSATSTITPTSTPDDNSSGGLSTTIIVVIAVVVAVIVTLSIVGVVLCLRKKRRQRKLNNAFLPWNANSNNNNGSGINNSNNRFSKISTMDDGLGSESPEGASGSGAGASRMSGITAIGGGSAAGGLTGKGYPLKPPRPPRPQTPSLSLNYFGDERAYNDYGYQQQELLDQQQQQGQQEFQQGYEKYGEADAYYNPYYASGVTAATTTAMDHNTLSYYSQASGSDTVAAGAHGSPYGAQDPYLTSSDLYLHQQIQQQQQEHQRQQQHQPPGGRGYIPPPPTIPLPPLTPPPPRSSGLNSLPIISFAARNPAGTPAKGQDSGPIGSSPNRGPQVVREEMGRKEAEVDDVSLQDVTSNSKVEVA</sequence>
<dbReference type="GO" id="GO:0071944">
    <property type="term" value="C:cell periphery"/>
    <property type="evidence" value="ECO:0007669"/>
    <property type="project" value="UniProtKB-ARBA"/>
</dbReference>
<evidence type="ECO:0000256" key="3">
    <source>
        <dbReference type="ARBA" id="ARBA00022989"/>
    </source>
</evidence>
<feature type="compositionally biased region" description="Pro residues" evidence="5">
    <location>
        <begin position="471"/>
        <end position="488"/>
    </location>
</feature>
<comment type="subcellular location">
    <subcellularLocation>
        <location evidence="1">Membrane</location>
        <topology evidence="1">Single-pass membrane protein</topology>
    </subcellularLocation>
</comment>
<dbReference type="PANTHER" id="PTHR15549">
    <property type="entry name" value="PAIRED IMMUNOGLOBULIN-LIKE TYPE 2 RECEPTOR"/>
    <property type="match status" value="1"/>
</dbReference>
<feature type="compositionally biased region" description="Low complexity" evidence="5">
    <location>
        <begin position="448"/>
        <end position="465"/>
    </location>
</feature>
<keyword evidence="4 6" id="KW-0472">Membrane</keyword>
<reference evidence="7" key="1">
    <citation type="journal article" date="2020" name="Fungal Divers.">
        <title>Resolving the Mortierellaceae phylogeny through synthesis of multi-gene phylogenetics and phylogenomics.</title>
        <authorList>
            <person name="Vandepol N."/>
            <person name="Liber J."/>
            <person name="Desiro A."/>
            <person name="Na H."/>
            <person name="Kennedy M."/>
            <person name="Barry K."/>
            <person name="Grigoriev I.V."/>
            <person name="Miller A.N."/>
            <person name="O'Donnell K."/>
            <person name="Stajich J.E."/>
            <person name="Bonito G."/>
        </authorList>
    </citation>
    <scope>NUCLEOTIDE SEQUENCE</scope>
    <source>
        <strain evidence="7">NRRL 2591</strain>
    </source>
</reference>
<feature type="compositionally biased region" description="Low complexity" evidence="5">
    <location>
        <begin position="261"/>
        <end position="277"/>
    </location>
</feature>
<evidence type="ECO:0000313" key="7">
    <source>
        <dbReference type="EMBL" id="KAF9545202.1"/>
    </source>
</evidence>
<feature type="region of interest" description="Disordered" evidence="5">
    <location>
        <begin position="322"/>
        <end position="343"/>
    </location>
</feature>
<evidence type="ECO:0000256" key="5">
    <source>
        <dbReference type="SAM" id="MobiDB-lite"/>
    </source>
</evidence>
<evidence type="ECO:0000256" key="4">
    <source>
        <dbReference type="ARBA" id="ARBA00023136"/>
    </source>
</evidence>
<feature type="region of interest" description="Disordered" evidence="5">
    <location>
        <begin position="448"/>
        <end position="557"/>
    </location>
</feature>
<proteinExistence type="predicted"/>
<feature type="compositionally biased region" description="Basic and acidic residues" evidence="5">
    <location>
        <begin position="529"/>
        <end position="538"/>
    </location>
</feature>
<accession>A0A9P6K418</accession>
<name>A0A9P6K418_9FUNG</name>